<dbReference type="eggNOG" id="ENOG5030QRS">
    <property type="taxonomic scope" value="Bacteria"/>
</dbReference>
<dbReference type="OrthoDB" id="5649695at2"/>
<evidence type="ECO:0000313" key="2">
    <source>
        <dbReference type="Proteomes" id="UP000001060"/>
    </source>
</evidence>
<organism evidence="1 2">
    <name type="scientific">Legionella longbeachae serogroup 1 (strain NSW150)</name>
    <dbReference type="NCBI Taxonomy" id="661367"/>
    <lineage>
        <taxon>Bacteria</taxon>
        <taxon>Pseudomonadati</taxon>
        <taxon>Pseudomonadota</taxon>
        <taxon>Gammaproteobacteria</taxon>
        <taxon>Legionellales</taxon>
        <taxon>Legionellaceae</taxon>
        <taxon>Legionella</taxon>
    </lineage>
</organism>
<dbReference type="STRING" id="661367.LLO_1182"/>
<sequence length="173" mass="19859">MKLIEYVRSKNINEVETRLSNSYIEDKEINDAFQEACGLGYSNFVELFLNDKRVNPSSPSIQAIDYSFSPSLTDSFGLQQACYNGHLDIVDLLLKDKRSDPSAGDYRCIKLIVDKAESNNNYKQILQKLTDYCWNNYLDYRTGLGDKLSAKIDTILAKDTYNSDESYSIRHHK</sequence>
<dbReference type="EMBL" id="FN650140">
    <property type="protein sequence ID" value="CBJ11539.1"/>
    <property type="molecule type" value="Genomic_DNA"/>
</dbReference>
<dbReference type="Gene3D" id="1.25.40.20">
    <property type="entry name" value="Ankyrin repeat-containing domain"/>
    <property type="match status" value="1"/>
</dbReference>
<dbReference type="Proteomes" id="UP000001060">
    <property type="component" value="Chromosome"/>
</dbReference>
<name>D3HRL1_LEGLN</name>
<evidence type="ECO:0008006" key="3">
    <source>
        <dbReference type="Google" id="ProtNLM"/>
    </source>
</evidence>
<dbReference type="RefSeq" id="WP_003632112.1">
    <property type="nucleotide sequence ID" value="NC_013861.1"/>
</dbReference>
<dbReference type="AlphaFoldDB" id="D3HRL1"/>
<proteinExistence type="predicted"/>
<accession>D3HRL1</accession>
<dbReference type="SUPFAM" id="SSF48403">
    <property type="entry name" value="Ankyrin repeat"/>
    <property type="match status" value="1"/>
</dbReference>
<reference evidence="1 2" key="1">
    <citation type="journal article" date="2010" name="PLoS Genet.">
        <title>Analysis of the Legionella longbeachae genome and transcriptome uncovers unique strategies to cause Legionnaires' disease.</title>
        <authorList>
            <person name="Cazalet C."/>
            <person name="Gomez-Valero L."/>
            <person name="Rusniok C."/>
            <person name="Lomma M."/>
            <person name="Dervins-Ravault D."/>
            <person name="Newton H."/>
            <person name="Sansom F."/>
            <person name="Jarraud S."/>
            <person name="Zidane N."/>
            <person name="Ma L."/>
            <person name="Bouchier C."/>
            <person name="Etienne J."/>
            <person name="Hartland E."/>
            <person name="Buchrieser C."/>
        </authorList>
    </citation>
    <scope>NUCLEOTIDE SEQUENCE [LARGE SCALE GENOMIC DNA]</scope>
    <source>
        <strain evidence="1 2">NSW150</strain>
    </source>
</reference>
<dbReference type="InterPro" id="IPR002110">
    <property type="entry name" value="Ankyrin_rpt"/>
</dbReference>
<gene>
    <name evidence="1" type="ordered locus">LLO_1182</name>
</gene>
<evidence type="ECO:0000313" key="1">
    <source>
        <dbReference type="EMBL" id="CBJ11539.1"/>
    </source>
</evidence>
<dbReference type="GeneID" id="40925409"/>
<dbReference type="Pfam" id="PF00023">
    <property type="entry name" value="Ank"/>
    <property type="match status" value="1"/>
</dbReference>
<dbReference type="KEGG" id="llo:LLO_1182"/>
<protein>
    <recommendedName>
        <fullName evidence="3">Ankyrin repeat protein</fullName>
    </recommendedName>
</protein>
<dbReference type="HOGENOM" id="CLU_1576548_0_0_6"/>
<dbReference type="InterPro" id="IPR036770">
    <property type="entry name" value="Ankyrin_rpt-contain_sf"/>
</dbReference>
<keyword evidence="2" id="KW-1185">Reference proteome</keyword>